<dbReference type="AlphaFoldDB" id="A0A844ZPW1"/>
<sequence>MESESDAEYAARAEEFRRDQVAEEQAQYFEFRINREDRLWATSERVFIARMVNTNKDKVRARGSFKITVTLQPTQWLKGEGPNTRFKLKPIDYNSCNYPGNGAAIRGDIGELFLIFADPGRLGTRRVKYTLRLEDVVSDQSKSALGKPD</sequence>
<dbReference type="EMBL" id="WTYX01000001">
    <property type="protein sequence ID" value="MXO89783.1"/>
    <property type="molecule type" value="Genomic_DNA"/>
</dbReference>
<comment type="caution">
    <text evidence="1">The sequence shown here is derived from an EMBL/GenBank/DDBJ whole genome shotgun (WGS) entry which is preliminary data.</text>
</comment>
<proteinExistence type="predicted"/>
<dbReference type="Proteomes" id="UP000442714">
    <property type="component" value="Unassembled WGS sequence"/>
</dbReference>
<evidence type="ECO:0000313" key="2">
    <source>
        <dbReference type="Proteomes" id="UP000442714"/>
    </source>
</evidence>
<dbReference type="OrthoDB" id="9985452at2"/>
<dbReference type="RefSeq" id="WP_160603302.1">
    <property type="nucleotide sequence ID" value="NZ_WTYX01000001.1"/>
</dbReference>
<protein>
    <submittedName>
        <fullName evidence="1">Uncharacterized protein</fullName>
    </submittedName>
</protein>
<accession>A0A844ZPW1</accession>
<evidence type="ECO:0000313" key="1">
    <source>
        <dbReference type="EMBL" id="MXO89783.1"/>
    </source>
</evidence>
<keyword evidence="2" id="KW-1185">Reference proteome</keyword>
<name>A0A844ZPW1_9SPHN</name>
<gene>
    <name evidence="1" type="ORF">GRI41_03015</name>
</gene>
<organism evidence="1 2">
    <name type="scientific">Pontixanthobacter aquaemixtae</name>
    <dbReference type="NCBI Taxonomy" id="1958940"/>
    <lineage>
        <taxon>Bacteria</taxon>
        <taxon>Pseudomonadati</taxon>
        <taxon>Pseudomonadota</taxon>
        <taxon>Alphaproteobacteria</taxon>
        <taxon>Sphingomonadales</taxon>
        <taxon>Erythrobacteraceae</taxon>
        <taxon>Pontixanthobacter</taxon>
    </lineage>
</organism>
<reference evidence="1 2" key="1">
    <citation type="submission" date="2019-12" db="EMBL/GenBank/DDBJ databases">
        <title>Genomic-based taxomic classification of the family Erythrobacteraceae.</title>
        <authorList>
            <person name="Xu L."/>
        </authorList>
    </citation>
    <scope>NUCLEOTIDE SEQUENCE [LARGE SCALE GENOMIC DNA]</scope>
    <source>
        <strain evidence="1 2">KCTC 52763</strain>
    </source>
</reference>